<feature type="signal peptide" evidence="1">
    <location>
        <begin position="1"/>
        <end position="26"/>
    </location>
</feature>
<protein>
    <submittedName>
        <fullName evidence="2">Uncharacterized protein</fullName>
    </submittedName>
</protein>
<feature type="chain" id="PRO_5035191362" evidence="1">
    <location>
        <begin position="27"/>
        <end position="153"/>
    </location>
</feature>
<sequence length="153" mass="15605">MRTRARLAAGIMGVALLVPSAAPAGAAAPDDKPVGTWSGTVSTGDGQIAVKMGLTGNGKLCLIAPPPGPNGGTEGSGTWKSTGKNKFRFQLTERYYGPGKKLTGSLRATHNANQRGSKFTSTGTATFYDASGHELGSGDVASDMKRTSNSANC</sequence>
<dbReference type="AlphaFoldDB" id="A0A8J3B590"/>
<dbReference type="EMBL" id="BMQB01000005">
    <property type="protein sequence ID" value="GGJ96484.1"/>
    <property type="molecule type" value="Genomic_DNA"/>
</dbReference>
<evidence type="ECO:0000256" key="1">
    <source>
        <dbReference type="SAM" id="SignalP"/>
    </source>
</evidence>
<accession>A0A8J3B590</accession>
<gene>
    <name evidence="2" type="ORF">GCM10010123_28080</name>
</gene>
<proteinExistence type="predicted"/>
<keyword evidence="3" id="KW-1185">Reference proteome</keyword>
<evidence type="ECO:0000313" key="3">
    <source>
        <dbReference type="Proteomes" id="UP000649739"/>
    </source>
</evidence>
<name>A0A8J3B590_9ACTN</name>
<keyword evidence="1" id="KW-0732">Signal</keyword>
<reference evidence="2" key="2">
    <citation type="submission" date="2020-09" db="EMBL/GenBank/DDBJ databases">
        <authorList>
            <person name="Sun Q."/>
            <person name="Ohkuma M."/>
        </authorList>
    </citation>
    <scope>NUCLEOTIDE SEQUENCE</scope>
    <source>
        <strain evidence="2">JCM 3090</strain>
    </source>
</reference>
<comment type="caution">
    <text evidence="2">The sequence shown here is derived from an EMBL/GenBank/DDBJ whole genome shotgun (WGS) entry which is preliminary data.</text>
</comment>
<organism evidence="2 3">
    <name type="scientific">Pilimelia anulata</name>
    <dbReference type="NCBI Taxonomy" id="53371"/>
    <lineage>
        <taxon>Bacteria</taxon>
        <taxon>Bacillati</taxon>
        <taxon>Actinomycetota</taxon>
        <taxon>Actinomycetes</taxon>
        <taxon>Micromonosporales</taxon>
        <taxon>Micromonosporaceae</taxon>
        <taxon>Pilimelia</taxon>
    </lineage>
</organism>
<dbReference type="Proteomes" id="UP000649739">
    <property type="component" value="Unassembled WGS sequence"/>
</dbReference>
<reference evidence="2" key="1">
    <citation type="journal article" date="2014" name="Int. J. Syst. Evol. Microbiol.">
        <title>Complete genome sequence of Corynebacterium casei LMG S-19264T (=DSM 44701T), isolated from a smear-ripened cheese.</title>
        <authorList>
            <consortium name="US DOE Joint Genome Institute (JGI-PGF)"/>
            <person name="Walter F."/>
            <person name="Albersmeier A."/>
            <person name="Kalinowski J."/>
            <person name="Ruckert C."/>
        </authorList>
    </citation>
    <scope>NUCLEOTIDE SEQUENCE</scope>
    <source>
        <strain evidence="2">JCM 3090</strain>
    </source>
</reference>
<evidence type="ECO:0000313" key="2">
    <source>
        <dbReference type="EMBL" id="GGJ96484.1"/>
    </source>
</evidence>
<dbReference type="RefSeq" id="WP_189170562.1">
    <property type="nucleotide sequence ID" value="NZ_BMQB01000005.1"/>
</dbReference>